<feature type="compositionally biased region" description="Polar residues" evidence="1">
    <location>
        <begin position="302"/>
        <end position="311"/>
    </location>
</feature>
<dbReference type="Pfam" id="PF00024">
    <property type="entry name" value="PAN_1"/>
    <property type="match status" value="2"/>
</dbReference>
<sequence>MQLVTASLFTLFALIRPAYAADRPLIIENGAVCENKATGFFVVDNTILGTADSIVYKDTPEEDCLNTCSTNRDRYGRSVLCASFVYDHVSFTCTIFKEKAKPEGKADAVQAVGKRYFEKVCLGDAVPMECADSQFIRADDSVLIGFARNVTLVETMEQCVEQCIKEDDCKSAMYFYEEGECITNTESALSKPNSFAKEENEKVVYFQNGCLTKLQSHDTTTSSTESNPATEVVEKAEEIEANTEKEQTDNRTTVHPSEHNDGETESKSGEKSGIEDESSNVGEQSSDTRSTEKTTSQESSTVNSPPITSGRSSDEEDAEDATSTEFTSTTTDAIATTNSEPVEKNGEDDEEYVNEDEDGGEVETVTSSDGSFEKINKKGEKASYIKFKKHPKNFASKTAKLSEKEAEVTEEATEKKEASNSETPTDETISSNGSSFEEETAESLVSDEGGEPVEGQTSPLDKNKHLSIKRVLESAEKEETEQYPTYFSDWSDWTPCTKGGERQIRRRKCLDLRRCLGALMQVRNCPAVLPEPAQSGPIESVRSVIEVPRIPEYDDADGNQFDARSPSVVQQPSETVWSPWLGVCQHFASGQPCNNGEMIGFESRECIAKEPSLCDGPFFRYCTLPC</sequence>
<dbReference type="InterPro" id="IPR052774">
    <property type="entry name" value="Celegans_DevNeuronal_Protein"/>
</dbReference>
<accession>A0ABR1EVN9</accession>
<feature type="chain" id="PRO_5045594036" description="Apple domain-containing protein" evidence="2">
    <location>
        <begin position="21"/>
        <end position="626"/>
    </location>
</feature>
<evidence type="ECO:0000313" key="4">
    <source>
        <dbReference type="EMBL" id="KAK6766653.1"/>
    </source>
</evidence>
<dbReference type="PROSITE" id="PS50092">
    <property type="entry name" value="TSP1"/>
    <property type="match status" value="1"/>
</dbReference>
<proteinExistence type="predicted"/>
<dbReference type="PANTHER" id="PTHR47327">
    <property type="entry name" value="FI18240P1-RELATED"/>
    <property type="match status" value="1"/>
</dbReference>
<dbReference type="Proteomes" id="UP001303046">
    <property type="component" value="Unassembled WGS sequence"/>
</dbReference>
<feature type="compositionally biased region" description="Low complexity" evidence="1">
    <location>
        <begin position="323"/>
        <end position="337"/>
    </location>
</feature>
<dbReference type="PANTHER" id="PTHR47327:SF4">
    <property type="entry name" value="APPLE DOMAIN-CONTAINING PROTEIN-RELATED"/>
    <property type="match status" value="1"/>
</dbReference>
<dbReference type="Gene3D" id="3.50.4.10">
    <property type="entry name" value="Hepatocyte Growth Factor"/>
    <property type="match status" value="2"/>
</dbReference>
<evidence type="ECO:0000259" key="3">
    <source>
        <dbReference type="PROSITE" id="PS50948"/>
    </source>
</evidence>
<dbReference type="InterPro" id="IPR000884">
    <property type="entry name" value="TSP1_rpt"/>
</dbReference>
<dbReference type="PROSITE" id="PS50948">
    <property type="entry name" value="PAN"/>
    <property type="match status" value="2"/>
</dbReference>
<keyword evidence="2" id="KW-0732">Signal</keyword>
<comment type="caution">
    <text evidence="4">The sequence shown here is derived from an EMBL/GenBank/DDBJ whole genome shotgun (WGS) entry which is preliminary data.</text>
</comment>
<protein>
    <recommendedName>
        <fullName evidence="3">Apple domain-containing protein</fullName>
    </recommendedName>
</protein>
<evidence type="ECO:0000256" key="2">
    <source>
        <dbReference type="SAM" id="SignalP"/>
    </source>
</evidence>
<feature type="compositionally biased region" description="Polar residues" evidence="1">
    <location>
        <begin position="216"/>
        <end position="229"/>
    </location>
</feature>
<dbReference type="InterPro" id="IPR003609">
    <property type="entry name" value="Pan_app"/>
</dbReference>
<feature type="compositionally biased region" description="Basic and acidic residues" evidence="1">
    <location>
        <begin position="232"/>
        <end position="249"/>
    </location>
</feature>
<evidence type="ECO:0000313" key="5">
    <source>
        <dbReference type="Proteomes" id="UP001303046"/>
    </source>
</evidence>
<feature type="compositionally biased region" description="Acidic residues" evidence="1">
    <location>
        <begin position="346"/>
        <end position="361"/>
    </location>
</feature>
<feature type="signal peptide" evidence="2">
    <location>
        <begin position="1"/>
        <end position="20"/>
    </location>
</feature>
<dbReference type="SUPFAM" id="SSF82895">
    <property type="entry name" value="TSP-1 type 1 repeat"/>
    <property type="match status" value="1"/>
</dbReference>
<evidence type="ECO:0000256" key="1">
    <source>
        <dbReference type="SAM" id="MobiDB-lite"/>
    </source>
</evidence>
<feature type="compositionally biased region" description="Polar residues" evidence="1">
    <location>
        <begin position="426"/>
        <end position="435"/>
    </location>
</feature>
<dbReference type="SUPFAM" id="SSF57414">
    <property type="entry name" value="Hairpin loop containing domain-like"/>
    <property type="match status" value="2"/>
</dbReference>
<organism evidence="4 5">
    <name type="scientific">Necator americanus</name>
    <name type="common">Human hookworm</name>
    <dbReference type="NCBI Taxonomy" id="51031"/>
    <lineage>
        <taxon>Eukaryota</taxon>
        <taxon>Metazoa</taxon>
        <taxon>Ecdysozoa</taxon>
        <taxon>Nematoda</taxon>
        <taxon>Chromadorea</taxon>
        <taxon>Rhabditida</taxon>
        <taxon>Rhabditina</taxon>
        <taxon>Rhabditomorpha</taxon>
        <taxon>Strongyloidea</taxon>
        <taxon>Ancylostomatidae</taxon>
        <taxon>Bunostominae</taxon>
        <taxon>Necator</taxon>
    </lineage>
</organism>
<feature type="domain" description="Apple" evidence="3">
    <location>
        <begin position="33"/>
        <end position="121"/>
    </location>
</feature>
<dbReference type="EMBL" id="JAVFWL010000006">
    <property type="protein sequence ID" value="KAK6766653.1"/>
    <property type="molecule type" value="Genomic_DNA"/>
</dbReference>
<feature type="domain" description="Apple" evidence="3">
    <location>
        <begin position="130"/>
        <end position="210"/>
    </location>
</feature>
<dbReference type="InterPro" id="IPR036383">
    <property type="entry name" value="TSP1_rpt_sf"/>
</dbReference>
<feature type="compositionally biased region" description="Basic and acidic residues" evidence="1">
    <location>
        <begin position="256"/>
        <end position="274"/>
    </location>
</feature>
<keyword evidence="5" id="KW-1185">Reference proteome</keyword>
<reference evidence="4 5" key="1">
    <citation type="submission" date="2023-08" db="EMBL/GenBank/DDBJ databases">
        <title>A Necator americanus chromosomal reference genome.</title>
        <authorList>
            <person name="Ilik V."/>
            <person name="Petrzelkova K.J."/>
            <person name="Pardy F."/>
            <person name="Fuh T."/>
            <person name="Niatou-Singa F.S."/>
            <person name="Gouil Q."/>
            <person name="Baker L."/>
            <person name="Ritchie M.E."/>
            <person name="Jex A.R."/>
            <person name="Gazzola D."/>
            <person name="Li H."/>
            <person name="Toshio Fujiwara R."/>
            <person name="Zhan B."/>
            <person name="Aroian R.V."/>
            <person name="Pafco B."/>
            <person name="Schwarz E.M."/>
        </authorList>
    </citation>
    <scope>NUCLEOTIDE SEQUENCE [LARGE SCALE GENOMIC DNA]</scope>
    <source>
        <strain evidence="4 5">Aroian</strain>
        <tissue evidence="4">Whole animal</tissue>
    </source>
</reference>
<dbReference type="SMART" id="SM00473">
    <property type="entry name" value="PAN_AP"/>
    <property type="match status" value="2"/>
</dbReference>
<feature type="compositionally biased region" description="Basic and acidic residues" evidence="1">
    <location>
        <begin position="371"/>
        <end position="383"/>
    </location>
</feature>
<gene>
    <name evidence="4" type="primary">Necator_chrX.g26293</name>
    <name evidence="4" type="ORF">RB195_026127</name>
</gene>
<feature type="region of interest" description="Disordered" evidence="1">
    <location>
        <begin position="216"/>
        <end position="465"/>
    </location>
</feature>
<name>A0ABR1EVN9_NECAM</name>
<dbReference type="CDD" id="cd01099">
    <property type="entry name" value="PAN_AP_HGF"/>
    <property type="match status" value="1"/>
</dbReference>
<feature type="compositionally biased region" description="Basic and acidic residues" evidence="1">
    <location>
        <begin position="400"/>
        <end position="419"/>
    </location>
</feature>